<dbReference type="PANTHER" id="PTHR12121:SF100">
    <property type="entry name" value="POLY(A)-SPECIFIC RIBONUCLEASE"/>
    <property type="match status" value="1"/>
</dbReference>
<evidence type="ECO:0000256" key="11">
    <source>
        <dbReference type="ARBA" id="ARBA00022737"/>
    </source>
</evidence>
<keyword evidence="8" id="KW-0433">Leucine-rich repeat</keyword>
<evidence type="ECO:0000256" key="15">
    <source>
        <dbReference type="ARBA" id="ARBA00022884"/>
    </source>
</evidence>
<keyword evidence="18" id="KW-0539">Nucleus</keyword>
<organism evidence="24 25">
    <name type="scientific">Necator americanus</name>
    <name type="common">Human hookworm</name>
    <dbReference type="NCBI Taxonomy" id="51031"/>
    <lineage>
        <taxon>Eukaryota</taxon>
        <taxon>Metazoa</taxon>
        <taxon>Ecdysozoa</taxon>
        <taxon>Nematoda</taxon>
        <taxon>Chromadorea</taxon>
        <taxon>Rhabditida</taxon>
        <taxon>Rhabditina</taxon>
        <taxon>Rhabditomorpha</taxon>
        <taxon>Strongyloidea</taxon>
        <taxon>Ancylostomatidae</taxon>
        <taxon>Bunostominae</taxon>
        <taxon>Necator</taxon>
    </lineage>
</organism>
<dbReference type="InterPro" id="IPR005135">
    <property type="entry name" value="Endo/exonuclease/phosphatase"/>
</dbReference>
<dbReference type="SMART" id="SM00369">
    <property type="entry name" value="LRR_TYP"/>
    <property type="match status" value="3"/>
</dbReference>
<evidence type="ECO:0000256" key="12">
    <source>
        <dbReference type="ARBA" id="ARBA00022801"/>
    </source>
</evidence>
<evidence type="ECO:0000256" key="16">
    <source>
        <dbReference type="ARBA" id="ARBA00023015"/>
    </source>
</evidence>
<dbReference type="SUPFAM" id="SSF52058">
    <property type="entry name" value="L domain-like"/>
    <property type="match status" value="1"/>
</dbReference>
<dbReference type="GO" id="GO:0005634">
    <property type="term" value="C:nucleus"/>
    <property type="evidence" value="ECO:0007669"/>
    <property type="project" value="UniProtKB-SubCell"/>
</dbReference>
<evidence type="ECO:0000256" key="10">
    <source>
        <dbReference type="ARBA" id="ARBA00022723"/>
    </source>
</evidence>
<dbReference type="InterPro" id="IPR032675">
    <property type="entry name" value="LRR_dom_sf"/>
</dbReference>
<evidence type="ECO:0000256" key="4">
    <source>
        <dbReference type="ARBA" id="ARBA00004496"/>
    </source>
</evidence>
<evidence type="ECO:0000256" key="8">
    <source>
        <dbReference type="ARBA" id="ARBA00022614"/>
    </source>
</evidence>
<dbReference type="OrthoDB" id="428734at2759"/>
<dbReference type="GO" id="GO:0003723">
    <property type="term" value="F:RNA binding"/>
    <property type="evidence" value="ECO:0007669"/>
    <property type="project" value="UniProtKB-KW"/>
</dbReference>
<dbReference type="GO" id="GO:0046872">
    <property type="term" value="F:metal ion binding"/>
    <property type="evidence" value="ECO:0007669"/>
    <property type="project" value="UniProtKB-KW"/>
</dbReference>
<evidence type="ECO:0000256" key="14">
    <source>
        <dbReference type="ARBA" id="ARBA00022842"/>
    </source>
</evidence>
<dbReference type="Pfam" id="PF13855">
    <property type="entry name" value="LRR_8"/>
    <property type="match status" value="1"/>
</dbReference>
<evidence type="ECO:0000256" key="13">
    <source>
        <dbReference type="ARBA" id="ARBA00022839"/>
    </source>
</evidence>
<evidence type="ECO:0000256" key="17">
    <source>
        <dbReference type="ARBA" id="ARBA00023163"/>
    </source>
</evidence>
<dbReference type="GO" id="GO:0005737">
    <property type="term" value="C:cytoplasm"/>
    <property type="evidence" value="ECO:0007669"/>
    <property type="project" value="UniProtKB-SubCell"/>
</dbReference>
<keyword evidence="14" id="KW-0460">Magnesium</keyword>
<evidence type="ECO:0000313" key="25">
    <source>
        <dbReference type="Proteomes" id="UP000053676"/>
    </source>
</evidence>
<evidence type="ECO:0000256" key="3">
    <source>
        <dbReference type="ARBA" id="ARBA00004123"/>
    </source>
</evidence>
<protein>
    <recommendedName>
        <fullName evidence="6">poly(A)-specific ribonuclease</fullName>
        <ecNumber evidence="6">3.1.13.4</ecNumber>
    </recommendedName>
    <alternativeName>
        <fullName evidence="19">Carbon catabolite repressor protein 4</fullName>
    </alternativeName>
    <alternativeName>
        <fullName evidence="20">Cytoplasmic deadenylase</fullName>
    </alternativeName>
    <alternativeName>
        <fullName evidence="21">Glucose-repressible alcohol dehydrogenase transcriptional effector</fullName>
    </alternativeName>
</protein>
<keyword evidence="15" id="KW-0694">RNA-binding</keyword>
<comment type="similarity">
    <text evidence="5">Belongs to the CCR4/nocturin family.</text>
</comment>
<dbReference type="Proteomes" id="UP000053676">
    <property type="component" value="Unassembled WGS sequence"/>
</dbReference>
<evidence type="ECO:0000313" key="24">
    <source>
        <dbReference type="EMBL" id="ETN73105.1"/>
    </source>
</evidence>
<evidence type="ECO:0000256" key="9">
    <source>
        <dbReference type="ARBA" id="ARBA00022722"/>
    </source>
</evidence>
<keyword evidence="7" id="KW-0963">Cytoplasm</keyword>
<keyword evidence="11" id="KW-0677">Repeat</keyword>
<keyword evidence="9" id="KW-0540">Nuclease</keyword>
<dbReference type="Gene3D" id="3.60.10.10">
    <property type="entry name" value="Endonuclease/exonuclease/phosphatase"/>
    <property type="match status" value="2"/>
</dbReference>
<keyword evidence="16" id="KW-0805">Transcription regulation</keyword>
<dbReference type="InterPro" id="IPR001611">
    <property type="entry name" value="Leu-rich_rpt"/>
</dbReference>
<proteinExistence type="inferred from homology"/>
<dbReference type="GO" id="GO:0004535">
    <property type="term" value="F:poly(A)-specific ribonuclease activity"/>
    <property type="evidence" value="ECO:0007669"/>
    <property type="project" value="UniProtKB-EC"/>
</dbReference>
<feature type="domain" description="Endonuclease/exonuclease/phosphatase" evidence="23">
    <location>
        <begin position="438"/>
        <end position="699"/>
    </location>
</feature>
<feature type="compositionally biased region" description="Polar residues" evidence="22">
    <location>
        <begin position="1"/>
        <end position="11"/>
    </location>
</feature>
<dbReference type="OMA" id="VHWDPEY"/>
<comment type="catalytic activity">
    <reaction evidence="1">
        <text>Exonucleolytic cleavage of poly(A) to 5'-AMP.</text>
        <dbReference type="EC" id="3.1.13.4"/>
    </reaction>
</comment>
<dbReference type="PANTHER" id="PTHR12121">
    <property type="entry name" value="CARBON CATABOLITE REPRESSOR PROTEIN 4"/>
    <property type="match status" value="1"/>
</dbReference>
<evidence type="ECO:0000256" key="19">
    <source>
        <dbReference type="ARBA" id="ARBA00030493"/>
    </source>
</evidence>
<name>W2STY8_NECAM</name>
<reference evidence="25" key="1">
    <citation type="journal article" date="2014" name="Nat. Genet.">
        <title>Genome of the human hookworm Necator americanus.</title>
        <authorList>
            <person name="Tang Y.T."/>
            <person name="Gao X."/>
            <person name="Rosa B.A."/>
            <person name="Abubucker S."/>
            <person name="Hallsworth-Pepin K."/>
            <person name="Martin J."/>
            <person name="Tyagi R."/>
            <person name="Heizer E."/>
            <person name="Zhang X."/>
            <person name="Bhonagiri-Palsikar V."/>
            <person name="Minx P."/>
            <person name="Warren W.C."/>
            <person name="Wang Q."/>
            <person name="Zhan B."/>
            <person name="Hotez P.J."/>
            <person name="Sternberg P.W."/>
            <person name="Dougall A."/>
            <person name="Gaze S.T."/>
            <person name="Mulvenna J."/>
            <person name="Sotillo J."/>
            <person name="Ranganathan S."/>
            <person name="Rabelo E.M."/>
            <person name="Wilson R.K."/>
            <person name="Felgner P.L."/>
            <person name="Bethony J."/>
            <person name="Hawdon J.M."/>
            <person name="Gasser R.B."/>
            <person name="Loukas A."/>
            <person name="Mitreva M."/>
        </authorList>
    </citation>
    <scope>NUCLEOTIDE SEQUENCE [LARGE SCALE GENOMIC DNA]</scope>
</reference>
<dbReference type="EMBL" id="KI661935">
    <property type="protein sequence ID" value="ETN73105.1"/>
    <property type="molecule type" value="Genomic_DNA"/>
</dbReference>
<evidence type="ECO:0000256" key="7">
    <source>
        <dbReference type="ARBA" id="ARBA00022490"/>
    </source>
</evidence>
<accession>W2STY8</accession>
<keyword evidence="25" id="KW-1185">Reference proteome</keyword>
<dbReference type="InterPro" id="IPR003591">
    <property type="entry name" value="Leu-rich_rpt_typical-subtyp"/>
</dbReference>
<evidence type="ECO:0000256" key="18">
    <source>
        <dbReference type="ARBA" id="ARBA00023242"/>
    </source>
</evidence>
<dbReference type="STRING" id="51031.W2STY8"/>
<dbReference type="KEGG" id="nai:NECAME_13634"/>
<evidence type="ECO:0000256" key="2">
    <source>
        <dbReference type="ARBA" id="ARBA00001946"/>
    </source>
</evidence>
<keyword evidence="12" id="KW-0378">Hydrolase</keyword>
<keyword evidence="17" id="KW-0804">Transcription</keyword>
<dbReference type="AlphaFoldDB" id="W2STY8"/>
<keyword evidence="10" id="KW-0479">Metal-binding</keyword>
<feature type="region of interest" description="Disordered" evidence="22">
    <location>
        <begin position="1"/>
        <end position="37"/>
    </location>
</feature>
<gene>
    <name evidence="24" type="ORF">NECAME_13634</name>
</gene>
<dbReference type="EC" id="3.1.13.4" evidence="6"/>
<sequence>MLPDTMQNGELNGSGEYKDKQGGGAGLPLTKVENNEGKKVLTNGMSRVHRILSEDEINQGKTTRWTELEIHGRVRNLSNALWQVSHLSALFLNGNQLTRVPPEISQLTNLTMLDLSHNKLRSLPAELGDMISLCHLYLNHNQLRVLPYELGKLFRIQTLGLQGNPLSPEINKIYHESNGSHKLLHFLHDHLAINNDFILMLQEVETEQFRLLFQPELKILGYTGIFSPKSRAKTMNEEDRKYVDGCAIFWKSEKFEMEREHLIEFTQVVVKKASTSEHMLNRVMPRDNIALCAVLRIKENVYNNRRLTMAAADNVVGSPLVVCTAHIHWDPELCDVKLVQTMMLAHELYRLLEEVADQFRITPQQTPVLICGDLNSLPDSALLVVSRFCCKNCKLRSSLCWKNIISLILEASEVETEQFRLLFQPELKILGYTGIFSPKSRAKTMNEEDRKYVDGCAIFWKSEKFEMEREHLIEFTQVVVKKASTSEHMLNRVMPRDNIALCAVLRIKDNVYNNRRLTMAAADNVVGSPLVVCTAHIHWDPELCDVKLVQTMMLAHELYRLLEEVADQFRITPQQTPVLICGDLNSLPDSGVFEFLSRGQISRSHPDLKGFREDTCLERFSSSTRDPTSYNHSLRLDSAVELCNIPFTNYTLDFKGMIDYIFSTPQSLARLGFLGAFDSNWVAQNKIIGFPHPHVPSDHIPIMAQYAVIPTSHQRAPPPPHALTSFPR</sequence>
<evidence type="ECO:0000256" key="5">
    <source>
        <dbReference type="ARBA" id="ARBA00010774"/>
    </source>
</evidence>
<evidence type="ECO:0000256" key="21">
    <source>
        <dbReference type="ARBA" id="ARBA00033317"/>
    </source>
</evidence>
<evidence type="ECO:0000256" key="22">
    <source>
        <dbReference type="SAM" id="MobiDB-lite"/>
    </source>
</evidence>
<evidence type="ECO:0000256" key="1">
    <source>
        <dbReference type="ARBA" id="ARBA00001663"/>
    </source>
</evidence>
<comment type="subcellular location">
    <subcellularLocation>
        <location evidence="4">Cytoplasm</location>
    </subcellularLocation>
    <subcellularLocation>
        <location evidence="3">Nucleus</location>
    </subcellularLocation>
</comment>
<comment type="cofactor">
    <cofactor evidence="2">
        <name>Mg(2+)</name>
        <dbReference type="ChEBI" id="CHEBI:18420"/>
    </cofactor>
</comment>
<feature type="domain" description="Endonuclease/exonuclease/phosphatase" evidence="23">
    <location>
        <begin position="181"/>
        <end position="381"/>
    </location>
</feature>
<dbReference type="SUPFAM" id="SSF56219">
    <property type="entry name" value="DNase I-like"/>
    <property type="match status" value="2"/>
</dbReference>
<dbReference type="InterPro" id="IPR036691">
    <property type="entry name" value="Endo/exonu/phosph_ase_sf"/>
</dbReference>
<evidence type="ECO:0000256" key="6">
    <source>
        <dbReference type="ARBA" id="ARBA00012161"/>
    </source>
</evidence>
<dbReference type="InterPro" id="IPR050410">
    <property type="entry name" value="CCR4/nocturin_mRNA_transcr"/>
</dbReference>
<dbReference type="PROSITE" id="PS51450">
    <property type="entry name" value="LRR"/>
    <property type="match status" value="1"/>
</dbReference>
<dbReference type="Pfam" id="PF03372">
    <property type="entry name" value="Exo_endo_phos"/>
    <property type="match status" value="2"/>
</dbReference>
<dbReference type="Gene3D" id="3.80.10.10">
    <property type="entry name" value="Ribonuclease Inhibitor"/>
    <property type="match status" value="1"/>
</dbReference>
<keyword evidence="13" id="KW-0269">Exonuclease</keyword>
<evidence type="ECO:0000256" key="20">
    <source>
        <dbReference type="ARBA" id="ARBA00031469"/>
    </source>
</evidence>
<evidence type="ECO:0000259" key="23">
    <source>
        <dbReference type="Pfam" id="PF03372"/>
    </source>
</evidence>